<dbReference type="Gene3D" id="3.40.50.300">
    <property type="entry name" value="P-loop containing nucleotide triphosphate hydrolases"/>
    <property type="match status" value="1"/>
</dbReference>
<keyword evidence="14" id="KW-0342">GTP-binding</keyword>
<evidence type="ECO:0000256" key="6">
    <source>
        <dbReference type="ARBA" id="ARBA00022692"/>
    </source>
</evidence>
<dbReference type="InterPro" id="IPR006703">
    <property type="entry name" value="G_AIG1"/>
</dbReference>
<keyword evidence="15" id="KW-0472">Membrane</keyword>
<keyword evidence="3" id="KW-0813">Transport</keyword>
<evidence type="ECO:0000256" key="4">
    <source>
        <dbReference type="ARBA" id="ARBA00022528"/>
    </source>
</evidence>
<evidence type="ECO:0000256" key="17">
    <source>
        <dbReference type="SAM" id="Coils"/>
    </source>
</evidence>
<keyword evidence="13" id="KW-1133">Transmembrane helix</keyword>
<name>A0A4P9YHF0_ROZAC</name>
<keyword evidence="10" id="KW-1002">Plastid outer membrane</keyword>
<keyword evidence="18" id="KW-0732">Signal</keyword>
<evidence type="ECO:0000256" key="2">
    <source>
        <dbReference type="ARBA" id="ARBA00004167"/>
    </source>
</evidence>
<evidence type="ECO:0000313" key="20">
    <source>
        <dbReference type="EMBL" id="RKP18688.1"/>
    </source>
</evidence>
<evidence type="ECO:0000256" key="5">
    <source>
        <dbReference type="ARBA" id="ARBA00022640"/>
    </source>
</evidence>
<evidence type="ECO:0000256" key="8">
    <source>
        <dbReference type="ARBA" id="ARBA00022741"/>
    </source>
</evidence>
<dbReference type="GO" id="GO:0016787">
    <property type="term" value="F:hydrolase activity"/>
    <property type="evidence" value="ECO:0007669"/>
    <property type="project" value="UniProtKB-KW"/>
</dbReference>
<comment type="cofactor">
    <cofactor evidence="1">
        <name>Mg(2+)</name>
        <dbReference type="ChEBI" id="CHEBI:18420"/>
    </cofactor>
</comment>
<evidence type="ECO:0000256" key="15">
    <source>
        <dbReference type="ARBA" id="ARBA00023136"/>
    </source>
</evidence>
<keyword evidence="5" id="KW-0934">Plastid</keyword>
<dbReference type="PANTHER" id="PTHR10903:SF135">
    <property type="entry name" value="TRANSLOCASE OF CHLOROPLAST 120, CHLOROPLASTIC-RELATED"/>
    <property type="match status" value="1"/>
</dbReference>
<keyword evidence="4" id="KW-0150">Chloroplast</keyword>
<evidence type="ECO:0000256" key="16">
    <source>
        <dbReference type="ARBA" id="ARBA00024013"/>
    </source>
</evidence>
<dbReference type="Pfam" id="PF04548">
    <property type="entry name" value="AIG1"/>
    <property type="match status" value="1"/>
</dbReference>
<dbReference type="InterPro" id="IPR045058">
    <property type="entry name" value="GIMA/IAN/Toc"/>
</dbReference>
<evidence type="ECO:0000256" key="11">
    <source>
        <dbReference type="ARBA" id="ARBA00022842"/>
    </source>
</evidence>
<dbReference type="GO" id="GO:0016020">
    <property type="term" value="C:membrane"/>
    <property type="evidence" value="ECO:0007669"/>
    <property type="project" value="UniProtKB-SubCell"/>
</dbReference>
<organism evidence="20 21">
    <name type="scientific">Rozella allomycis (strain CSF55)</name>
    <dbReference type="NCBI Taxonomy" id="988480"/>
    <lineage>
        <taxon>Eukaryota</taxon>
        <taxon>Fungi</taxon>
        <taxon>Fungi incertae sedis</taxon>
        <taxon>Cryptomycota</taxon>
        <taxon>Cryptomycota incertae sedis</taxon>
        <taxon>Rozella</taxon>
    </lineage>
</organism>
<sequence>MKFFSVLTLIWFPELLHASPIESDVCNRRLNVLLLGYFGSGKSTMVNVLHGLFDLMPNDNREVAKSSNSMDSVTTECKGYDCSIDGVNLHVVDTPGFEDDEAKNNEVATLIAEKVPTLLKDGIDAFFFLYPVDRACKSQLANVFNFMTSLITKEGFKQGFIVFTKADSVVTEDDEQKKIEELKGKFMAVAPQAKEFLDTVKYLFYRHWVAFGGSRPMSHAEARKAFAVKAYSEIVKKCVENNGKTFSTDAMIKAKAAYEKMNQEIETYRQAREKFVLDFQKITTRSTTLPEDLNSMMLEIKEIGLKELNTTDCTTREDLLNNEKKFAKENESLKKKVDKYSSLEIEIDNFAKNITTLKEESTNLLNSYNEAKDKFMTMLNSCQGVDAKYQYDVFDVQNINKDFNWIPLFGLHRRDIEDSIRSSLGDNQHLFDKAFKDYREAKMNESGINNDKFSVPVLDVSCPTLTQYTSYSQNLTKFNQSVKRRTGELLAKTSNFKYFDLYVRDYSQKDSLKEAIIRQNSILTPYLMRQMDSMCLVRCLKA</sequence>
<feature type="domain" description="AIG1-type G" evidence="19">
    <location>
        <begin position="30"/>
        <end position="259"/>
    </location>
</feature>
<keyword evidence="17" id="KW-0175">Coiled coil</keyword>
<feature type="coiled-coil region" evidence="17">
    <location>
        <begin position="316"/>
        <end position="374"/>
    </location>
</feature>
<dbReference type="GO" id="GO:0046872">
    <property type="term" value="F:metal ion binding"/>
    <property type="evidence" value="ECO:0007669"/>
    <property type="project" value="UniProtKB-KW"/>
</dbReference>
<dbReference type="EMBL" id="ML005394">
    <property type="protein sequence ID" value="RKP18688.1"/>
    <property type="molecule type" value="Genomic_DNA"/>
</dbReference>
<dbReference type="GO" id="GO:0005525">
    <property type="term" value="F:GTP binding"/>
    <property type="evidence" value="ECO:0007669"/>
    <property type="project" value="UniProtKB-KW"/>
</dbReference>
<comment type="subcellular location">
    <subcellularLocation>
        <location evidence="2">Membrane</location>
        <topology evidence="2">Single-pass membrane protein</topology>
    </subcellularLocation>
    <subcellularLocation>
        <location evidence="16">Plastid</location>
        <location evidence="16">Chloroplast outer membrane</location>
    </subcellularLocation>
</comment>
<keyword evidence="7" id="KW-0479">Metal-binding</keyword>
<dbReference type="Proteomes" id="UP000281549">
    <property type="component" value="Unassembled WGS sequence"/>
</dbReference>
<dbReference type="SUPFAM" id="SSF52540">
    <property type="entry name" value="P-loop containing nucleoside triphosphate hydrolases"/>
    <property type="match status" value="1"/>
</dbReference>
<proteinExistence type="predicted"/>
<feature type="coiled-coil region" evidence="17">
    <location>
        <begin position="251"/>
        <end position="278"/>
    </location>
</feature>
<evidence type="ECO:0000256" key="12">
    <source>
        <dbReference type="ARBA" id="ARBA00022927"/>
    </source>
</evidence>
<dbReference type="InterPro" id="IPR027417">
    <property type="entry name" value="P-loop_NTPase"/>
</dbReference>
<gene>
    <name evidence="20" type="ORF">ROZALSC1DRAFT_22986</name>
</gene>
<evidence type="ECO:0000259" key="19">
    <source>
        <dbReference type="Pfam" id="PF04548"/>
    </source>
</evidence>
<evidence type="ECO:0000256" key="13">
    <source>
        <dbReference type="ARBA" id="ARBA00022989"/>
    </source>
</evidence>
<accession>A0A4P9YHF0</accession>
<feature type="chain" id="PRO_5020598734" evidence="18">
    <location>
        <begin position="19"/>
        <end position="542"/>
    </location>
</feature>
<keyword evidence="8" id="KW-0547">Nucleotide-binding</keyword>
<dbReference type="AlphaFoldDB" id="A0A4P9YHF0"/>
<evidence type="ECO:0000313" key="21">
    <source>
        <dbReference type="Proteomes" id="UP000281549"/>
    </source>
</evidence>
<reference evidence="21" key="1">
    <citation type="journal article" date="2018" name="Nat. Microbiol.">
        <title>Leveraging single-cell genomics to expand the fungal tree of life.</title>
        <authorList>
            <person name="Ahrendt S.R."/>
            <person name="Quandt C.A."/>
            <person name="Ciobanu D."/>
            <person name="Clum A."/>
            <person name="Salamov A."/>
            <person name="Andreopoulos B."/>
            <person name="Cheng J.F."/>
            <person name="Woyke T."/>
            <person name="Pelin A."/>
            <person name="Henrissat B."/>
            <person name="Reynolds N.K."/>
            <person name="Benny G.L."/>
            <person name="Smith M.E."/>
            <person name="James T.Y."/>
            <person name="Grigoriev I.V."/>
        </authorList>
    </citation>
    <scope>NUCLEOTIDE SEQUENCE [LARGE SCALE GENOMIC DNA]</scope>
    <source>
        <strain evidence="21">CSF55</strain>
    </source>
</reference>
<keyword evidence="12" id="KW-0653">Protein transport</keyword>
<evidence type="ECO:0000256" key="10">
    <source>
        <dbReference type="ARBA" id="ARBA00022805"/>
    </source>
</evidence>
<keyword evidence="9 20" id="KW-0378">Hydrolase</keyword>
<dbReference type="GO" id="GO:0015031">
    <property type="term" value="P:protein transport"/>
    <property type="evidence" value="ECO:0007669"/>
    <property type="project" value="UniProtKB-KW"/>
</dbReference>
<evidence type="ECO:0000256" key="18">
    <source>
        <dbReference type="SAM" id="SignalP"/>
    </source>
</evidence>
<dbReference type="PANTHER" id="PTHR10903">
    <property type="entry name" value="GTPASE, IMAP FAMILY MEMBER-RELATED"/>
    <property type="match status" value="1"/>
</dbReference>
<keyword evidence="6" id="KW-0812">Transmembrane</keyword>
<feature type="signal peptide" evidence="18">
    <location>
        <begin position="1"/>
        <end position="18"/>
    </location>
</feature>
<keyword evidence="11" id="KW-0460">Magnesium</keyword>
<evidence type="ECO:0000256" key="14">
    <source>
        <dbReference type="ARBA" id="ARBA00023134"/>
    </source>
</evidence>
<evidence type="ECO:0000256" key="3">
    <source>
        <dbReference type="ARBA" id="ARBA00022448"/>
    </source>
</evidence>
<evidence type="ECO:0000256" key="1">
    <source>
        <dbReference type="ARBA" id="ARBA00001946"/>
    </source>
</evidence>
<evidence type="ECO:0000256" key="9">
    <source>
        <dbReference type="ARBA" id="ARBA00022801"/>
    </source>
</evidence>
<evidence type="ECO:0000256" key="7">
    <source>
        <dbReference type="ARBA" id="ARBA00022723"/>
    </source>
</evidence>
<protein>
    <submittedName>
        <fullName evidence="20">P-loop containing nucleoside triphosphate hydrolase protein</fullName>
    </submittedName>
</protein>